<accession>A0A6M3KNT1</accession>
<dbReference type="AlphaFoldDB" id="A0A6M3KNT1"/>
<dbReference type="EMBL" id="MT141529">
    <property type="protein sequence ID" value="QJA64945.1"/>
    <property type="molecule type" value="Genomic_DNA"/>
</dbReference>
<organism evidence="2">
    <name type="scientific">viral metagenome</name>
    <dbReference type="NCBI Taxonomy" id="1070528"/>
    <lineage>
        <taxon>unclassified sequences</taxon>
        <taxon>metagenomes</taxon>
        <taxon>organismal metagenomes</taxon>
    </lineage>
</organism>
<dbReference type="EMBL" id="MT142516">
    <property type="protein sequence ID" value="QJA83697.1"/>
    <property type="molecule type" value="Genomic_DNA"/>
</dbReference>
<gene>
    <name evidence="2" type="ORF">MM415A00259_0022</name>
    <name evidence="1" type="ORF">MM415B00452_0046</name>
</gene>
<reference evidence="2" key="1">
    <citation type="submission" date="2020-03" db="EMBL/GenBank/DDBJ databases">
        <title>The deep terrestrial virosphere.</title>
        <authorList>
            <person name="Holmfeldt K."/>
            <person name="Nilsson E."/>
            <person name="Simone D."/>
            <person name="Lopez-Fernandez M."/>
            <person name="Wu X."/>
            <person name="de Brujin I."/>
            <person name="Lundin D."/>
            <person name="Andersson A."/>
            <person name="Bertilsson S."/>
            <person name="Dopson M."/>
        </authorList>
    </citation>
    <scope>NUCLEOTIDE SEQUENCE</scope>
    <source>
        <strain evidence="2">MM415A00259</strain>
        <strain evidence="1">MM415B00452</strain>
    </source>
</reference>
<name>A0A6M3KNT1_9ZZZZ</name>
<evidence type="ECO:0000313" key="1">
    <source>
        <dbReference type="EMBL" id="QJA64945.1"/>
    </source>
</evidence>
<protein>
    <submittedName>
        <fullName evidence="2">Uncharacterized protein</fullName>
    </submittedName>
</protein>
<evidence type="ECO:0000313" key="2">
    <source>
        <dbReference type="EMBL" id="QJA83697.1"/>
    </source>
</evidence>
<proteinExistence type="predicted"/>
<sequence length="47" mass="5737">MQKTERFELRLNKDDKVSIKLEANKQDRSMGNYLVWLHRKFTKKVRG</sequence>